<dbReference type="Pfam" id="PF04146">
    <property type="entry name" value="YTH"/>
    <property type="match status" value="1"/>
</dbReference>
<dbReference type="PANTHER" id="PTHR12357">
    <property type="entry name" value="YTH YT521-B HOMOLOGY DOMAIN-CONTAINING"/>
    <property type="match status" value="1"/>
</dbReference>
<feature type="compositionally biased region" description="Polar residues" evidence="1">
    <location>
        <begin position="227"/>
        <end position="239"/>
    </location>
</feature>
<organism evidence="3 4">
    <name type="scientific">Oopsacas minuta</name>
    <dbReference type="NCBI Taxonomy" id="111878"/>
    <lineage>
        <taxon>Eukaryota</taxon>
        <taxon>Metazoa</taxon>
        <taxon>Porifera</taxon>
        <taxon>Hexactinellida</taxon>
        <taxon>Hexasterophora</taxon>
        <taxon>Lyssacinosida</taxon>
        <taxon>Leucopsacidae</taxon>
        <taxon>Oopsacas</taxon>
    </lineage>
</organism>
<dbReference type="InterPro" id="IPR045168">
    <property type="entry name" value="YTH_prot"/>
</dbReference>
<feature type="compositionally biased region" description="Polar residues" evidence="1">
    <location>
        <begin position="256"/>
        <end position="271"/>
    </location>
</feature>
<dbReference type="Gene3D" id="3.10.590.10">
    <property type="entry name" value="ph1033 like domains"/>
    <property type="match status" value="1"/>
</dbReference>
<name>A0AAV7JJA8_9METZ</name>
<evidence type="ECO:0000259" key="2">
    <source>
        <dbReference type="PROSITE" id="PS50882"/>
    </source>
</evidence>
<dbReference type="GO" id="GO:1990247">
    <property type="term" value="F:N6-methyladenosine-containing RNA reader activity"/>
    <property type="evidence" value="ECO:0007669"/>
    <property type="project" value="TreeGrafter"/>
</dbReference>
<keyword evidence="4" id="KW-1185">Reference proteome</keyword>
<gene>
    <name evidence="3" type="ORF">LOD99_6950</name>
</gene>
<feature type="compositionally biased region" description="Basic and acidic residues" evidence="1">
    <location>
        <begin position="240"/>
        <end position="255"/>
    </location>
</feature>
<feature type="compositionally biased region" description="Polar residues" evidence="1">
    <location>
        <begin position="1"/>
        <end position="10"/>
    </location>
</feature>
<proteinExistence type="predicted"/>
<dbReference type="GO" id="GO:0003729">
    <property type="term" value="F:mRNA binding"/>
    <property type="evidence" value="ECO:0007669"/>
    <property type="project" value="TreeGrafter"/>
</dbReference>
<protein>
    <submittedName>
        <fullName evidence="3">YTH domain-containing family protein</fullName>
    </submittedName>
</protein>
<evidence type="ECO:0000256" key="1">
    <source>
        <dbReference type="SAM" id="MobiDB-lite"/>
    </source>
</evidence>
<feature type="region of interest" description="Disordered" evidence="1">
    <location>
        <begin position="222"/>
        <end position="290"/>
    </location>
</feature>
<evidence type="ECO:0000313" key="3">
    <source>
        <dbReference type="EMBL" id="KAI6648876.1"/>
    </source>
</evidence>
<comment type="caution">
    <text evidence="3">The sequence shown here is derived from an EMBL/GenBank/DDBJ whole genome shotgun (WGS) entry which is preliminary data.</text>
</comment>
<accession>A0AAV7JJA8</accession>
<dbReference type="Proteomes" id="UP001165289">
    <property type="component" value="Unassembled WGS sequence"/>
</dbReference>
<feature type="region of interest" description="Disordered" evidence="1">
    <location>
        <begin position="1"/>
        <end position="49"/>
    </location>
</feature>
<dbReference type="CDD" id="cd21134">
    <property type="entry name" value="YTH"/>
    <property type="match status" value="1"/>
</dbReference>
<dbReference type="GO" id="GO:0061157">
    <property type="term" value="P:mRNA destabilization"/>
    <property type="evidence" value="ECO:0007669"/>
    <property type="project" value="TreeGrafter"/>
</dbReference>
<dbReference type="InterPro" id="IPR007275">
    <property type="entry name" value="YTH_domain"/>
</dbReference>
<dbReference type="GO" id="GO:0005737">
    <property type="term" value="C:cytoplasm"/>
    <property type="evidence" value="ECO:0007669"/>
    <property type="project" value="TreeGrafter"/>
</dbReference>
<dbReference type="AlphaFoldDB" id="A0AAV7JJA8"/>
<feature type="domain" description="YTH" evidence="2">
    <location>
        <begin position="313"/>
        <end position="446"/>
    </location>
</feature>
<sequence>MSNSTKSQLESRASRRIRSGASEPSSPPQNSSSPSRSSKESSPDSTHNNADITYHRYCYNSQEQYCYPQDIMNRSPYYYSGSHHSSMESLASQDSIQQMMPPYAQQFLIPGPHYFYSPQPYGDGIFTLEPIMHGPQFSVQGDTQMYAATPQMISPQQVIIPEMSPHYEMQPLMVPVHPEFQHDPSRTYHITQAPEGTIDPGYSEIPLRVGYYTQPTGGDVQDIYRHSINSGNHWSSPTNSHRERQTNNRREKRSGSADSSYSGAHSDNNQMYSSRYTRRSRESSNQSNSSDLLARLKRHFNPKTLDGFPLKDARFFVIKSYSEQDIRQSIRHEIWTSTESGNKRLDNAFREQRDRPIYLFFSVNASGHFCGIAEMVSEVDLYTHTGIFSQEKWKGKFRVKWIFIKDIPNQHLRRVKLSNNEGKPITNSRDCQEVLYEQGVDTMRLILEYASSTCMLDDLDYADLSDEMKRIGKKERYSSGTK</sequence>
<dbReference type="EMBL" id="JAKMXF010000324">
    <property type="protein sequence ID" value="KAI6648876.1"/>
    <property type="molecule type" value="Genomic_DNA"/>
</dbReference>
<dbReference type="PROSITE" id="PS50882">
    <property type="entry name" value="YTH"/>
    <property type="match status" value="1"/>
</dbReference>
<reference evidence="3 4" key="1">
    <citation type="journal article" date="2023" name="BMC Biol.">
        <title>The compact genome of the sponge Oopsacas minuta (Hexactinellida) is lacking key metazoan core genes.</title>
        <authorList>
            <person name="Santini S."/>
            <person name="Schenkelaars Q."/>
            <person name="Jourda C."/>
            <person name="Duchesne M."/>
            <person name="Belahbib H."/>
            <person name="Rocher C."/>
            <person name="Selva M."/>
            <person name="Riesgo A."/>
            <person name="Vervoort M."/>
            <person name="Leys S.P."/>
            <person name="Kodjabachian L."/>
            <person name="Le Bivic A."/>
            <person name="Borchiellini C."/>
            <person name="Claverie J.M."/>
            <person name="Renard E."/>
        </authorList>
    </citation>
    <scope>NUCLEOTIDE SEQUENCE [LARGE SCALE GENOMIC DNA]</scope>
    <source>
        <strain evidence="3">SPO-2</strain>
    </source>
</reference>
<feature type="compositionally biased region" description="Low complexity" evidence="1">
    <location>
        <begin position="19"/>
        <end position="36"/>
    </location>
</feature>
<evidence type="ECO:0000313" key="4">
    <source>
        <dbReference type="Proteomes" id="UP001165289"/>
    </source>
</evidence>
<dbReference type="PANTHER" id="PTHR12357:SF89">
    <property type="entry name" value="YTH DOMAIN-CONTAINING FAMILY PROTEIN"/>
    <property type="match status" value="1"/>
</dbReference>